<comment type="caution">
    <text evidence="11">The sequence shown here is derived from an EMBL/GenBank/DDBJ whole genome shotgun (WGS) entry which is preliminary data.</text>
</comment>
<dbReference type="InterPro" id="IPR045826">
    <property type="entry name" value="SpaA_PFL_dom_2"/>
</dbReference>
<dbReference type="InterPro" id="IPR041033">
    <property type="entry name" value="SpaA_PFL_dom_1"/>
</dbReference>
<dbReference type="PANTHER" id="PTHR36108:SF13">
    <property type="entry name" value="COLOSSIN-B-RELATED"/>
    <property type="match status" value="1"/>
</dbReference>
<proteinExistence type="inferred from homology"/>
<accession>A0ABT4I4I7</accession>
<protein>
    <submittedName>
        <fullName evidence="11">CshA/CshB family fibrillar adhesin-related protein</fullName>
    </submittedName>
</protein>
<keyword evidence="3 6" id="KW-0732">Signal</keyword>
<feature type="compositionally biased region" description="Polar residues" evidence="4">
    <location>
        <begin position="593"/>
        <end position="631"/>
    </location>
</feature>
<feature type="chain" id="PRO_5046468494" evidence="6">
    <location>
        <begin position="39"/>
        <end position="1063"/>
    </location>
</feature>
<evidence type="ECO:0000256" key="4">
    <source>
        <dbReference type="SAM" id="MobiDB-lite"/>
    </source>
</evidence>
<dbReference type="Pfam" id="PF18651">
    <property type="entry name" value="CshA_NR2"/>
    <property type="match status" value="1"/>
</dbReference>
<reference evidence="11" key="1">
    <citation type="submission" date="2022-10" db="EMBL/GenBank/DDBJ databases">
        <title>Genome sequence of Actinomyces israelii ATCC 10048.</title>
        <authorList>
            <person name="Watt R.M."/>
            <person name="Tong W.M."/>
        </authorList>
    </citation>
    <scope>NUCLEOTIDE SEQUENCE</scope>
    <source>
        <strain evidence="11">ATCC 10048</strain>
    </source>
</reference>
<keyword evidence="12" id="KW-1185">Reference proteome</keyword>
<evidence type="ECO:0000259" key="9">
    <source>
        <dbReference type="Pfam" id="PF19403"/>
    </source>
</evidence>
<sequence length="1063" mass="111227">MRSRSARLCRRVVSLVAVCSAGAALALGSTAVPTAASAAPAAGGSLPAVFATGGSGRYVDTIQWLQWGDYDTQFKDQAKPNVPVLDYGQTKDFVNERDLGDAGSLVTTCTLSNLQHLGHSPDLTDAQSKGPLVATIPGAWAGDALDNLYNVGGPGQWSDGSEVWHSGLTYPADYVNKNQMAIGLANGYAYNGANTWDGKKWGTPGASTEPTGYAARVSVDYSCAAELHAPDGSVTSVPVAGLVFADAEASSRRYGIKSWATTEWTDEWIQASTDQSVTWRVLDTMRSDPCISKNTGKQVTTDAEVSDGGQTLRLMPSDEECVYQSGGSYSRPNGLGGPDAVMFMEGATKATITMQGSGYSAVALGLIVATDFGDAPESYGYSGALFQPKWQGGEVSSTTDAFGVQPQATMYLDQSAPRLGERIDAEGRQMFSADARGDDDNGIFDDEDAIDTTSWNGGIRTAPGATHTEAVTCEGGGKIAGWIDWNNNGVFDDTEKSDEVPCGGNTATLTWKVPQDVTNTVRSVDGEAGSKPDSYMRVRMTKDNDGNDQKPTGITATGEVEDYKVSIRIPTLQLNKTVDNGYASDEVPGLSADQWTVQGRSGDVTRSGQGTTGDPQSIPQGEVSLSESSDNPEAAGYEPGQWTCRETPGTSGESYSSAVGGTTDGKATLTVNNQDRVTCDIANATKPGSLTWKKLDADGATPVGGSEWALSGPEVPQGTRVADCVGTCGTGAYEDQDPDPGELSLTGLKWGTYTISETIAPPGYTAATGEFAFTQIKGSALEGTLVPVNGVTDNGVINKRLPSVSWTKLDDADDGPLLGGSVWTWRPVDPGGSAAEVTDCTADSAAECAGVDKDPAAGKFLLNDVAPGTYTLTERSAPTGYELDTTVHTVTVSADDVGQTVDAGAFVDKRLVGSISWRKADADSAEPLSGSTWTLAGPGVPADTVITDCGQAPCEAGEYKDQDPSPGAFEVRGLAWSDQAYSLTEREAPAGYTLDRTVHEFTISPDDLARSFDEVFKNSKAGVPLLPLTGGLGAHLFLIGGAVLCALAMIAAIVRRRRSQTVH</sequence>
<comment type="similarity">
    <text evidence="1">Belongs to the serine-aspartate repeat-containing protein (SDr) family.</text>
</comment>
<keyword evidence="5" id="KW-0812">Transmembrane</keyword>
<evidence type="ECO:0000259" key="7">
    <source>
        <dbReference type="Pfam" id="PF17802"/>
    </source>
</evidence>
<keyword evidence="5" id="KW-1133">Transmembrane helix</keyword>
<dbReference type="InterPro" id="IPR013783">
    <property type="entry name" value="Ig-like_fold"/>
</dbReference>
<feature type="domain" description="Surface adhesin CshA non-repetitive" evidence="8">
    <location>
        <begin position="60"/>
        <end position="366"/>
    </location>
</feature>
<dbReference type="Gene3D" id="2.60.40.10">
    <property type="entry name" value="Immunoglobulins"/>
    <property type="match status" value="3"/>
</dbReference>
<dbReference type="Pfam" id="PF19403">
    <property type="entry name" value="SpaA_2"/>
    <property type="match status" value="1"/>
</dbReference>
<feature type="region of interest" description="Disordered" evidence="4">
    <location>
        <begin position="585"/>
        <end position="662"/>
    </location>
</feature>
<dbReference type="Proteomes" id="UP001072034">
    <property type="component" value="Unassembled WGS sequence"/>
</dbReference>
<feature type="domain" description="GEVED" evidence="10">
    <location>
        <begin position="479"/>
        <end position="565"/>
    </location>
</feature>
<feature type="domain" description="SpaA-like prealbumin fold" evidence="9">
    <location>
        <begin position="571"/>
        <end position="681"/>
    </location>
</feature>
<dbReference type="Pfam" id="PF17802">
    <property type="entry name" value="SpaA"/>
    <property type="match status" value="3"/>
</dbReference>
<feature type="transmembrane region" description="Helical" evidence="5">
    <location>
        <begin position="1032"/>
        <end position="1054"/>
    </location>
</feature>
<dbReference type="InterPro" id="IPR045474">
    <property type="entry name" value="GEVED"/>
</dbReference>
<evidence type="ECO:0000313" key="12">
    <source>
        <dbReference type="Proteomes" id="UP001072034"/>
    </source>
</evidence>
<feature type="domain" description="SpaA-like prealbumin fold" evidence="7">
    <location>
        <begin position="838"/>
        <end position="901"/>
    </location>
</feature>
<keyword evidence="2" id="KW-0964">Secreted</keyword>
<name>A0ABT4I4I7_9ACTO</name>
<feature type="compositionally biased region" description="Polar residues" evidence="4">
    <location>
        <begin position="648"/>
        <end position="660"/>
    </location>
</feature>
<evidence type="ECO:0000256" key="5">
    <source>
        <dbReference type="SAM" id="Phobius"/>
    </source>
</evidence>
<gene>
    <name evidence="11" type="ORF">OHJ16_01150</name>
</gene>
<evidence type="ECO:0000256" key="6">
    <source>
        <dbReference type="SAM" id="SignalP"/>
    </source>
</evidence>
<organism evidence="11 12">
    <name type="scientific">Actinomyces israelii</name>
    <dbReference type="NCBI Taxonomy" id="1659"/>
    <lineage>
        <taxon>Bacteria</taxon>
        <taxon>Bacillati</taxon>
        <taxon>Actinomycetota</taxon>
        <taxon>Actinomycetes</taxon>
        <taxon>Actinomycetales</taxon>
        <taxon>Actinomycetaceae</taxon>
        <taxon>Actinomyces</taxon>
    </lineage>
</organism>
<evidence type="ECO:0000259" key="10">
    <source>
        <dbReference type="Pfam" id="PF20009"/>
    </source>
</evidence>
<evidence type="ECO:0000256" key="1">
    <source>
        <dbReference type="ARBA" id="ARBA00007257"/>
    </source>
</evidence>
<keyword evidence="5" id="KW-0472">Membrane</keyword>
<evidence type="ECO:0000256" key="2">
    <source>
        <dbReference type="ARBA" id="ARBA00022525"/>
    </source>
</evidence>
<feature type="domain" description="SpaA-like prealbumin fold" evidence="7">
    <location>
        <begin position="688"/>
        <end position="774"/>
    </location>
</feature>
<feature type="signal peptide" evidence="6">
    <location>
        <begin position="1"/>
        <end position="38"/>
    </location>
</feature>
<evidence type="ECO:0000313" key="11">
    <source>
        <dbReference type="EMBL" id="MCZ0856657.1"/>
    </source>
</evidence>
<evidence type="ECO:0000256" key="3">
    <source>
        <dbReference type="ARBA" id="ARBA00022729"/>
    </source>
</evidence>
<dbReference type="InterPro" id="IPR040683">
    <property type="entry name" value="CshA_NR2"/>
</dbReference>
<feature type="domain" description="SpaA-like prealbumin fold" evidence="7">
    <location>
        <begin position="913"/>
        <end position="1007"/>
    </location>
</feature>
<dbReference type="PANTHER" id="PTHR36108">
    <property type="entry name" value="COLOSSIN-B-RELATED"/>
    <property type="match status" value="1"/>
</dbReference>
<dbReference type="EMBL" id="JAPTMY010000002">
    <property type="protein sequence ID" value="MCZ0856657.1"/>
    <property type="molecule type" value="Genomic_DNA"/>
</dbReference>
<evidence type="ECO:0000259" key="8">
    <source>
        <dbReference type="Pfam" id="PF18651"/>
    </source>
</evidence>
<dbReference type="Pfam" id="PF20009">
    <property type="entry name" value="GEVED"/>
    <property type="match status" value="1"/>
</dbReference>